<evidence type="ECO:0000256" key="5">
    <source>
        <dbReference type="SAM" id="Phobius"/>
    </source>
</evidence>
<feature type="domain" description="Major facilitator superfamily (MFS) profile" evidence="6">
    <location>
        <begin position="68"/>
        <end position="548"/>
    </location>
</feature>
<accession>A0A6G1K1B3</accession>
<name>A0A6G1K1B3_9PLEO</name>
<keyword evidence="8" id="KW-1185">Reference proteome</keyword>
<feature type="transmembrane region" description="Helical" evidence="5">
    <location>
        <begin position="107"/>
        <end position="125"/>
    </location>
</feature>
<evidence type="ECO:0000259" key="6">
    <source>
        <dbReference type="PROSITE" id="PS50850"/>
    </source>
</evidence>
<evidence type="ECO:0000256" key="2">
    <source>
        <dbReference type="ARBA" id="ARBA00022692"/>
    </source>
</evidence>
<dbReference type="InterPro" id="IPR020846">
    <property type="entry name" value="MFS_dom"/>
</dbReference>
<evidence type="ECO:0000256" key="1">
    <source>
        <dbReference type="ARBA" id="ARBA00004141"/>
    </source>
</evidence>
<dbReference type="GO" id="GO:0005886">
    <property type="term" value="C:plasma membrane"/>
    <property type="evidence" value="ECO:0007669"/>
    <property type="project" value="TreeGrafter"/>
</dbReference>
<feature type="transmembrane region" description="Helical" evidence="5">
    <location>
        <begin position="223"/>
        <end position="242"/>
    </location>
</feature>
<dbReference type="EMBL" id="MU005776">
    <property type="protein sequence ID" value="KAF2706315.1"/>
    <property type="molecule type" value="Genomic_DNA"/>
</dbReference>
<feature type="transmembrane region" description="Helical" evidence="5">
    <location>
        <begin position="387"/>
        <end position="409"/>
    </location>
</feature>
<reference evidence="7" key="1">
    <citation type="journal article" date="2020" name="Stud. Mycol.">
        <title>101 Dothideomycetes genomes: a test case for predicting lifestyles and emergence of pathogens.</title>
        <authorList>
            <person name="Haridas S."/>
            <person name="Albert R."/>
            <person name="Binder M."/>
            <person name="Bloem J."/>
            <person name="Labutti K."/>
            <person name="Salamov A."/>
            <person name="Andreopoulos B."/>
            <person name="Baker S."/>
            <person name="Barry K."/>
            <person name="Bills G."/>
            <person name="Bluhm B."/>
            <person name="Cannon C."/>
            <person name="Castanera R."/>
            <person name="Culley D."/>
            <person name="Daum C."/>
            <person name="Ezra D."/>
            <person name="Gonzalez J."/>
            <person name="Henrissat B."/>
            <person name="Kuo A."/>
            <person name="Liang C."/>
            <person name="Lipzen A."/>
            <person name="Lutzoni F."/>
            <person name="Magnuson J."/>
            <person name="Mondo S."/>
            <person name="Nolan M."/>
            <person name="Ohm R."/>
            <person name="Pangilinan J."/>
            <person name="Park H.-J."/>
            <person name="Ramirez L."/>
            <person name="Alfaro M."/>
            <person name="Sun H."/>
            <person name="Tritt A."/>
            <person name="Yoshinaga Y."/>
            <person name="Zwiers L.-H."/>
            <person name="Turgeon B."/>
            <person name="Goodwin S."/>
            <person name="Spatafora J."/>
            <person name="Crous P."/>
            <person name="Grigoriev I."/>
        </authorList>
    </citation>
    <scope>NUCLEOTIDE SEQUENCE</scope>
    <source>
        <strain evidence="7">CBS 279.74</strain>
    </source>
</reference>
<comment type="subcellular location">
    <subcellularLocation>
        <location evidence="1">Membrane</location>
        <topology evidence="1">Multi-pass membrane protein</topology>
    </subcellularLocation>
</comment>
<evidence type="ECO:0000256" key="3">
    <source>
        <dbReference type="ARBA" id="ARBA00022989"/>
    </source>
</evidence>
<evidence type="ECO:0000256" key="4">
    <source>
        <dbReference type="ARBA" id="ARBA00023136"/>
    </source>
</evidence>
<dbReference type="Proteomes" id="UP000799428">
    <property type="component" value="Unassembled WGS sequence"/>
</dbReference>
<dbReference type="PROSITE" id="PS50850">
    <property type="entry name" value="MFS"/>
    <property type="match status" value="1"/>
</dbReference>
<feature type="transmembrane region" description="Helical" evidence="5">
    <location>
        <begin position="457"/>
        <end position="478"/>
    </location>
</feature>
<dbReference type="Gene3D" id="1.20.1250.20">
    <property type="entry name" value="MFS general substrate transporter like domains"/>
    <property type="match status" value="1"/>
</dbReference>
<dbReference type="InterPro" id="IPR011701">
    <property type="entry name" value="MFS"/>
</dbReference>
<gene>
    <name evidence="7" type="ORF">K504DRAFT_505265</name>
</gene>
<sequence>MGRNSKDREMQCISSELHTEILPGTEIMTDVGTHHFVKGAHNKTVLVPQPSADPHDPLNWSTGWKIACITSASLATFSQGFGPLALAPMFPALMTAFECSLADAVQFTGVCILVLGFSNFFWVSISTSFGRRPVYLLSQLINFGSSIWRAKARSYSSFMGACVLNGIGAGPAETIMPAVIADIFFLHDRGKWNTLYWVVYMGSLTLGPIVSGVMTEKVGFRNFWWLNVALLGLSFVLVVVAFPETRYTRGARPGLAVNSTRKGIVRNRTEKTSPSPTPEIEKLEHVQTSNSTSPADVSLTQVDTAARDPYLGRGLPGKFQWNVFQPNAHPLKSIFLDLWIPWKLFAFPIVEFASFVVSWSCSFILTLNLTQSQAFSVAPYHFSAQNIGFLNFAILVGTFIGLATAGPLSDWVSARSTRRNGGIREPEMRLPAMIPYVIIMYLGNIVVAVGYERHWPWQAIVIIGFTCAGIQVAGLPAIVSTYAVDSYKPVAGSLFVSITVNKNVWGYGFSKFITPWVIESGFIPPIMTNGSLTMLWCLFGVLFWWKGKTIRRWTRNSSVHSM</sequence>
<evidence type="ECO:0000313" key="8">
    <source>
        <dbReference type="Proteomes" id="UP000799428"/>
    </source>
</evidence>
<protein>
    <submittedName>
        <fullName evidence="7">MFS general substrate transporter</fullName>
    </submittedName>
</protein>
<dbReference type="PANTHER" id="PTHR23502:SF149">
    <property type="entry name" value="TRANSPORTER, PUTATIVE-RELATED"/>
    <property type="match status" value="1"/>
</dbReference>
<evidence type="ECO:0000313" key="7">
    <source>
        <dbReference type="EMBL" id="KAF2706315.1"/>
    </source>
</evidence>
<keyword evidence="4 5" id="KW-0472">Membrane</keyword>
<keyword evidence="3 5" id="KW-1133">Transmembrane helix</keyword>
<keyword evidence="2 5" id="KW-0812">Transmembrane</keyword>
<dbReference type="GO" id="GO:0022857">
    <property type="term" value="F:transmembrane transporter activity"/>
    <property type="evidence" value="ECO:0007669"/>
    <property type="project" value="InterPro"/>
</dbReference>
<feature type="transmembrane region" description="Helical" evidence="5">
    <location>
        <begin position="522"/>
        <end position="545"/>
    </location>
</feature>
<proteinExistence type="predicted"/>
<dbReference type="Pfam" id="PF07690">
    <property type="entry name" value="MFS_1"/>
    <property type="match status" value="1"/>
</dbReference>
<dbReference type="PANTHER" id="PTHR23502">
    <property type="entry name" value="MAJOR FACILITATOR SUPERFAMILY"/>
    <property type="match status" value="1"/>
</dbReference>
<dbReference type="OrthoDB" id="5215911at2759"/>
<dbReference type="SUPFAM" id="SSF103473">
    <property type="entry name" value="MFS general substrate transporter"/>
    <property type="match status" value="1"/>
</dbReference>
<feature type="transmembrane region" description="Helical" evidence="5">
    <location>
        <begin position="66"/>
        <end position="87"/>
    </location>
</feature>
<feature type="transmembrane region" description="Helical" evidence="5">
    <location>
        <begin position="430"/>
        <end position="451"/>
    </location>
</feature>
<feature type="transmembrane region" description="Helical" evidence="5">
    <location>
        <begin position="344"/>
        <end position="367"/>
    </location>
</feature>
<dbReference type="AlphaFoldDB" id="A0A6G1K1B3"/>
<dbReference type="InterPro" id="IPR036259">
    <property type="entry name" value="MFS_trans_sf"/>
</dbReference>
<organism evidence="7 8">
    <name type="scientific">Pleomassaria siparia CBS 279.74</name>
    <dbReference type="NCBI Taxonomy" id="1314801"/>
    <lineage>
        <taxon>Eukaryota</taxon>
        <taxon>Fungi</taxon>
        <taxon>Dikarya</taxon>
        <taxon>Ascomycota</taxon>
        <taxon>Pezizomycotina</taxon>
        <taxon>Dothideomycetes</taxon>
        <taxon>Pleosporomycetidae</taxon>
        <taxon>Pleosporales</taxon>
        <taxon>Pleomassariaceae</taxon>
        <taxon>Pleomassaria</taxon>
    </lineage>
</organism>
<feature type="transmembrane region" description="Helical" evidence="5">
    <location>
        <begin position="194"/>
        <end position="211"/>
    </location>
</feature>